<dbReference type="EMBL" id="CP150886">
    <property type="protein sequence ID" value="WZB88145.1"/>
    <property type="molecule type" value="Genomic_DNA"/>
</dbReference>
<evidence type="ECO:0000313" key="2">
    <source>
        <dbReference type="EMBL" id="WZB88145.1"/>
    </source>
</evidence>
<keyword evidence="3" id="KW-1185">Reference proteome</keyword>
<sequence>MRLKRWESPRKQGRNDKGRGGSARQRQLKKQRQVLRNKLKEQQKPENNQNKDQQQNHKPREGIETFPIFFVLYPVTCDKSKYFIIFLKNYLTEPM</sequence>
<feature type="compositionally biased region" description="Basic and acidic residues" evidence="1">
    <location>
        <begin position="1"/>
        <end position="19"/>
    </location>
</feature>
<gene>
    <name evidence="2" type="ORF">WJM97_00085</name>
</gene>
<name>A0ABZ2UTH1_9CYAN</name>
<accession>A0ABZ2UTH1</accession>
<organism evidence="2 3">
    <name type="scientific">Okeanomitos corallinicola TIOX110</name>
    <dbReference type="NCBI Taxonomy" id="3133117"/>
    <lineage>
        <taxon>Bacteria</taxon>
        <taxon>Bacillati</taxon>
        <taxon>Cyanobacteriota</taxon>
        <taxon>Cyanophyceae</taxon>
        <taxon>Nostocales</taxon>
        <taxon>Aphanizomenonaceae</taxon>
        <taxon>Okeanomitos</taxon>
    </lineage>
</organism>
<dbReference type="RefSeq" id="WP_353931054.1">
    <property type="nucleotide sequence ID" value="NZ_CP150886.1"/>
</dbReference>
<evidence type="ECO:0000256" key="1">
    <source>
        <dbReference type="SAM" id="MobiDB-lite"/>
    </source>
</evidence>
<evidence type="ECO:0000313" key="3">
    <source>
        <dbReference type="Proteomes" id="UP001483337"/>
    </source>
</evidence>
<protein>
    <submittedName>
        <fullName evidence="2">Uncharacterized protein</fullName>
    </submittedName>
</protein>
<feature type="compositionally biased region" description="Basic residues" evidence="1">
    <location>
        <begin position="26"/>
        <end position="37"/>
    </location>
</feature>
<proteinExistence type="predicted"/>
<reference evidence="2 3" key="1">
    <citation type="submission" date="2024-04" db="EMBL/GenBank/DDBJ databases">
        <title>Okeanomitos corallinicola gen. &amp; sp. nov. (Nostocales, Cyanobacteria), a new toxic marine heterocyst-forming cyanobacterium from a coral reef.</title>
        <authorList>
            <person name="Li H."/>
            <person name="Li R."/>
            <person name="Kang J."/>
            <person name="Hii K.S."/>
            <person name="Mohamed H.F."/>
            <person name="Xu X."/>
            <person name="Luo Z."/>
        </authorList>
    </citation>
    <scope>NUCLEOTIDE SEQUENCE [LARGE SCALE GENOMIC DNA]</scope>
    <source>
        <strain evidence="2 3">TIOX110</strain>
    </source>
</reference>
<feature type="region of interest" description="Disordered" evidence="1">
    <location>
        <begin position="1"/>
        <end position="60"/>
    </location>
</feature>
<dbReference type="Proteomes" id="UP001483337">
    <property type="component" value="Chromosome"/>
</dbReference>